<evidence type="ECO:0000256" key="1">
    <source>
        <dbReference type="SAM" id="SignalP"/>
    </source>
</evidence>
<dbReference type="AlphaFoldDB" id="A0A1H8D9K1"/>
<organism evidence="2 3">
    <name type="scientific">Palleronia pelagia</name>
    <dbReference type="NCBI Taxonomy" id="387096"/>
    <lineage>
        <taxon>Bacteria</taxon>
        <taxon>Pseudomonadati</taxon>
        <taxon>Pseudomonadota</taxon>
        <taxon>Alphaproteobacteria</taxon>
        <taxon>Rhodobacterales</taxon>
        <taxon>Roseobacteraceae</taxon>
        <taxon>Palleronia</taxon>
    </lineage>
</organism>
<dbReference type="EMBL" id="FOCM01000002">
    <property type="protein sequence ID" value="SEN03167.1"/>
    <property type="molecule type" value="Genomic_DNA"/>
</dbReference>
<reference evidence="3" key="1">
    <citation type="submission" date="2016-10" db="EMBL/GenBank/DDBJ databases">
        <authorList>
            <person name="Varghese N."/>
            <person name="Submissions S."/>
        </authorList>
    </citation>
    <scope>NUCLEOTIDE SEQUENCE [LARGE SCALE GENOMIC DNA]</scope>
    <source>
        <strain evidence="3">DSM 26893</strain>
    </source>
</reference>
<dbReference type="Proteomes" id="UP000199372">
    <property type="component" value="Unassembled WGS sequence"/>
</dbReference>
<keyword evidence="1" id="KW-0732">Signal</keyword>
<proteinExistence type="predicted"/>
<evidence type="ECO:0000313" key="3">
    <source>
        <dbReference type="Proteomes" id="UP000199372"/>
    </source>
</evidence>
<dbReference type="RefSeq" id="WP_091844577.1">
    <property type="nucleotide sequence ID" value="NZ_FOCM01000002.1"/>
</dbReference>
<evidence type="ECO:0008006" key="4">
    <source>
        <dbReference type="Google" id="ProtNLM"/>
    </source>
</evidence>
<dbReference type="OrthoDB" id="7874348at2"/>
<evidence type="ECO:0000313" key="2">
    <source>
        <dbReference type="EMBL" id="SEN03167.1"/>
    </source>
</evidence>
<accession>A0A1H8D9K1</accession>
<gene>
    <name evidence="2" type="ORF">SAMN04488011_102237</name>
</gene>
<feature type="chain" id="PRO_5011640019" description="Dihydrodipicolinate reductase" evidence="1">
    <location>
        <begin position="20"/>
        <end position="116"/>
    </location>
</feature>
<keyword evidence="3" id="KW-1185">Reference proteome</keyword>
<feature type="signal peptide" evidence="1">
    <location>
        <begin position="1"/>
        <end position="19"/>
    </location>
</feature>
<name>A0A1H8D9K1_9RHOB</name>
<protein>
    <recommendedName>
        <fullName evidence="4">Dihydrodipicolinate reductase</fullName>
    </recommendedName>
</protein>
<sequence>MLRASLIAAALVVTPLAAASSTDERITTRAEFVDRVANRNLSRLGVGVRVTPGGQIEGSAFGTPVTGSWDWRGNRFCREMKWGDRSWGDSCQAVVIRENRVYFQPSSGSSVYLYMR</sequence>